<dbReference type="SUPFAM" id="SSF50978">
    <property type="entry name" value="WD40 repeat-like"/>
    <property type="match status" value="1"/>
</dbReference>
<feature type="domain" description="Novel STAND NTPase 1" evidence="4">
    <location>
        <begin position="12"/>
        <end position="422"/>
    </location>
</feature>
<dbReference type="InterPro" id="IPR027417">
    <property type="entry name" value="P-loop_NTPase"/>
</dbReference>
<sequence>MEVLTQTVQGNPFPGLRSFDTADAHLFFGRDRQIQDLQERLTRTRFLAIVGSSGSGKSSLVKAGLIPQLVAHNISSSHYERWRIVTFTPESTPIRNLALALYNSFIEHDRDFARQHTLDEVEEQLRTNPAVLATWCVRENLLVNIDQFEELFRYDQHGRTHRDAKVFIKLILGFSRAVEYPIYVVLTMRSDYLDQCTAYPGLTDAINSGSYLLPQMRDAEIWQAITTPVALMGASLSDELTQRLRQDLGREGQQLPVLQHALMRTWNYWQRNRRPDDLTIDLNDYEAIGTIQNAISQHAEEVYRSLPDEKSQLATEKLFRGLIVLGSGSTGRVHPLPVGRISEVVGVRADLLLDVLSYFRAPGVDFLTPPLAVATDNNLVVDIAHERILDLWARLRQWADEETAAAKFYLQLSQSAALYHEGKSGLWTNPDLQIGLKWLAENRPTQAWANRYDPYLERAVNFLEYSRKQHDFAMRSNEERQRRGLVRARRYALVLGGVSVISLLSLIVALVLRTQAQQSSTEAQREKQRALTERQRAEEQTREAVTQQKIAEQQEVITNQQRLMTEEQRQLAVGAQRTAEQQRQLALGAQRTAEQQRQEAETQRQAATEAQQQAETSRNRAVAAREQAQQAQQRAETQRRIATSAQRDAEAQRAKAVARTVAIEAVQLPDGTDPQVPALLALAAFNLNITNGGQLNNPDIFNALAKAANLQVVLRGHTDNVRAVAVSGGASPLLASGGDDGTVRLGPVAGASQPGQVLRAARKGTVGIRSLLFAPDGQHLYAGNEAGGLLVWNVSQPTATPAVVPAHGGAVHTLLWQPASQAAPGLLVSVSADGTVRSWRPRAGGGLDSVQYARAPAGMALYCARFTADGKRLVGGANKNRIISFDAKDLRARPAIFTRAGFGSRVTALAFSPTGNRLITGNSRGLVYAWQLAGSRPDTVGRLLSGRHTSTVSDLVFSPDGKLLASCSADWTIHLWDTATMLDQQPPVVLTDFGGWVMSICFTPDGKRLIGSSADRTVRIRTIDMPDMYNQVARQLTRQLTQEEWEQYVGKDIPYPEVKNSK</sequence>
<evidence type="ECO:0000313" key="6">
    <source>
        <dbReference type="Proteomes" id="UP000559626"/>
    </source>
</evidence>
<dbReference type="EMBL" id="JABBGH010000001">
    <property type="protein sequence ID" value="NML64391.1"/>
    <property type="molecule type" value="Genomic_DNA"/>
</dbReference>
<dbReference type="PROSITE" id="PS50294">
    <property type="entry name" value="WD_REPEATS_REGION"/>
    <property type="match status" value="1"/>
</dbReference>
<dbReference type="RefSeq" id="WP_169529694.1">
    <property type="nucleotide sequence ID" value="NZ_JABBGH010000001.1"/>
</dbReference>
<keyword evidence="3" id="KW-1133">Transmembrane helix</keyword>
<feature type="repeat" description="WD" evidence="1">
    <location>
        <begin position="899"/>
        <end position="940"/>
    </location>
</feature>
<dbReference type="Gene3D" id="2.130.10.10">
    <property type="entry name" value="YVTN repeat-like/Quinoprotein amine dehydrogenase"/>
    <property type="match status" value="2"/>
</dbReference>
<dbReference type="CDD" id="cd00200">
    <property type="entry name" value="WD40"/>
    <property type="match status" value="1"/>
</dbReference>
<dbReference type="Proteomes" id="UP000559626">
    <property type="component" value="Unassembled WGS sequence"/>
</dbReference>
<dbReference type="SMART" id="SM00320">
    <property type="entry name" value="WD40"/>
    <property type="match status" value="7"/>
</dbReference>
<organism evidence="5 6">
    <name type="scientific">Hymenobacter polaris</name>
    <dbReference type="NCBI Taxonomy" id="2682546"/>
    <lineage>
        <taxon>Bacteria</taxon>
        <taxon>Pseudomonadati</taxon>
        <taxon>Bacteroidota</taxon>
        <taxon>Cytophagia</taxon>
        <taxon>Cytophagales</taxon>
        <taxon>Hymenobacteraceae</taxon>
        <taxon>Hymenobacter</taxon>
    </lineage>
</organism>
<dbReference type="PANTHER" id="PTHR19879:SF9">
    <property type="entry name" value="TRANSCRIPTION INITIATION FACTOR TFIID SUBUNIT 5"/>
    <property type="match status" value="1"/>
</dbReference>
<dbReference type="Pfam" id="PF00400">
    <property type="entry name" value="WD40"/>
    <property type="match status" value="4"/>
</dbReference>
<feature type="transmembrane region" description="Helical" evidence="3">
    <location>
        <begin position="491"/>
        <end position="512"/>
    </location>
</feature>
<dbReference type="PROSITE" id="PS50082">
    <property type="entry name" value="WD_REPEATS_2"/>
    <property type="match status" value="4"/>
</dbReference>
<evidence type="ECO:0000256" key="1">
    <source>
        <dbReference type="PROSITE-ProRule" id="PRU00221"/>
    </source>
</evidence>
<keyword evidence="6" id="KW-1185">Reference proteome</keyword>
<evidence type="ECO:0000256" key="2">
    <source>
        <dbReference type="SAM" id="MobiDB-lite"/>
    </source>
</evidence>
<proteinExistence type="predicted"/>
<name>A0A7Y0ABL7_9BACT</name>
<feature type="compositionally biased region" description="Low complexity" evidence="2">
    <location>
        <begin position="603"/>
        <end position="635"/>
    </location>
</feature>
<dbReference type="InterPro" id="IPR036322">
    <property type="entry name" value="WD40_repeat_dom_sf"/>
</dbReference>
<keyword evidence="1" id="KW-0853">WD repeat</keyword>
<protein>
    <recommendedName>
        <fullName evidence="4">Novel STAND NTPase 1 domain-containing protein</fullName>
    </recommendedName>
</protein>
<evidence type="ECO:0000256" key="3">
    <source>
        <dbReference type="SAM" id="Phobius"/>
    </source>
</evidence>
<reference evidence="5 6" key="1">
    <citation type="submission" date="2020-04" db="EMBL/GenBank/DDBJ databases">
        <title>Hymenobacter polaris sp. nov., isolated from Arctic soil.</title>
        <authorList>
            <person name="Dahal R.H."/>
        </authorList>
    </citation>
    <scope>NUCLEOTIDE SEQUENCE [LARGE SCALE GENOMIC DNA]</scope>
    <source>
        <strain evidence="5 6">RP-2-7</strain>
    </source>
</reference>
<feature type="repeat" description="WD" evidence="1">
    <location>
        <begin position="945"/>
        <end position="977"/>
    </location>
</feature>
<dbReference type="InterPro" id="IPR015943">
    <property type="entry name" value="WD40/YVTN_repeat-like_dom_sf"/>
</dbReference>
<accession>A0A7Y0ABL7</accession>
<dbReference type="InterPro" id="IPR049052">
    <property type="entry name" value="nSTAND1"/>
</dbReference>
<dbReference type="PANTHER" id="PTHR19879">
    <property type="entry name" value="TRANSCRIPTION INITIATION FACTOR TFIID"/>
    <property type="match status" value="1"/>
</dbReference>
<dbReference type="AlphaFoldDB" id="A0A7Y0ABL7"/>
<feature type="repeat" description="WD" evidence="1">
    <location>
        <begin position="714"/>
        <end position="745"/>
    </location>
</feature>
<comment type="caution">
    <text evidence="5">The sequence shown here is derived from an EMBL/GenBank/DDBJ whole genome shotgun (WGS) entry which is preliminary data.</text>
</comment>
<gene>
    <name evidence="5" type="ORF">HHL22_04150</name>
</gene>
<dbReference type="InterPro" id="IPR001680">
    <property type="entry name" value="WD40_rpt"/>
</dbReference>
<feature type="region of interest" description="Disordered" evidence="2">
    <location>
        <begin position="585"/>
        <end position="648"/>
    </location>
</feature>
<dbReference type="Gene3D" id="3.40.50.300">
    <property type="entry name" value="P-loop containing nucleotide triphosphate hydrolases"/>
    <property type="match status" value="1"/>
</dbReference>
<dbReference type="Pfam" id="PF20703">
    <property type="entry name" value="nSTAND1"/>
    <property type="match status" value="1"/>
</dbReference>
<evidence type="ECO:0000313" key="5">
    <source>
        <dbReference type="EMBL" id="NML64391.1"/>
    </source>
</evidence>
<keyword evidence="3" id="KW-0472">Membrane</keyword>
<feature type="repeat" description="WD" evidence="1">
    <location>
        <begin position="804"/>
        <end position="839"/>
    </location>
</feature>
<feature type="region of interest" description="Disordered" evidence="2">
    <location>
        <begin position="518"/>
        <end position="547"/>
    </location>
</feature>
<evidence type="ECO:0000259" key="4">
    <source>
        <dbReference type="Pfam" id="PF20703"/>
    </source>
</evidence>
<keyword evidence="3" id="KW-0812">Transmembrane</keyword>
<dbReference type="SUPFAM" id="SSF52540">
    <property type="entry name" value="P-loop containing nucleoside triphosphate hydrolases"/>
    <property type="match status" value="1"/>
</dbReference>
<feature type="compositionally biased region" description="Basic and acidic residues" evidence="2">
    <location>
        <begin position="523"/>
        <end position="542"/>
    </location>
</feature>